<keyword evidence="2" id="KW-1185">Reference proteome</keyword>
<comment type="caution">
    <text evidence="1">The sequence shown here is derived from an EMBL/GenBank/DDBJ whole genome shotgun (WGS) entry which is preliminary data.</text>
</comment>
<accession>A0ACB7PRZ3</accession>
<proteinExistence type="predicted"/>
<reference evidence="1 2" key="1">
    <citation type="journal article" date="2021" name="Nat. Commun.">
        <title>Genetic determinants of endophytism in the Arabidopsis root mycobiome.</title>
        <authorList>
            <person name="Mesny F."/>
            <person name="Miyauchi S."/>
            <person name="Thiergart T."/>
            <person name="Pickel B."/>
            <person name="Atanasova L."/>
            <person name="Karlsson M."/>
            <person name="Huettel B."/>
            <person name="Barry K.W."/>
            <person name="Haridas S."/>
            <person name="Chen C."/>
            <person name="Bauer D."/>
            <person name="Andreopoulos W."/>
            <person name="Pangilinan J."/>
            <person name="LaButti K."/>
            <person name="Riley R."/>
            <person name="Lipzen A."/>
            <person name="Clum A."/>
            <person name="Drula E."/>
            <person name="Henrissat B."/>
            <person name="Kohler A."/>
            <person name="Grigoriev I.V."/>
            <person name="Martin F.M."/>
            <person name="Hacquard S."/>
        </authorList>
    </citation>
    <scope>NUCLEOTIDE SEQUENCE [LARGE SCALE GENOMIC DNA]</scope>
    <source>
        <strain evidence="1 2">MPI-SDFR-AT-0079</strain>
    </source>
</reference>
<dbReference type="EMBL" id="JAGIZQ010000001">
    <property type="protein sequence ID" value="KAH6650543.1"/>
    <property type="molecule type" value="Genomic_DNA"/>
</dbReference>
<gene>
    <name evidence="1" type="ORF">F5144DRAFT_637503</name>
</gene>
<dbReference type="Proteomes" id="UP000724584">
    <property type="component" value="Unassembled WGS sequence"/>
</dbReference>
<protein>
    <submittedName>
        <fullName evidence="1">Major facilitator superfamily domain-containing protein</fullName>
    </submittedName>
</protein>
<organism evidence="1 2">
    <name type="scientific">Chaetomium tenue</name>
    <dbReference type="NCBI Taxonomy" id="1854479"/>
    <lineage>
        <taxon>Eukaryota</taxon>
        <taxon>Fungi</taxon>
        <taxon>Dikarya</taxon>
        <taxon>Ascomycota</taxon>
        <taxon>Pezizomycotina</taxon>
        <taxon>Sordariomycetes</taxon>
        <taxon>Sordariomycetidae</taxon>
        <taxon>Sordariales</taxon>
        <taxon>Chaetomiaceae</taxon>
        <taxon>Chaetomium</taxon>
    </lineage>
</organism>
<sequence length="457" mass="50946">MADEKKISEFSESQLSRSDDEGQEITWTEEEEKALVRRVDFLVMPLLILGFFALQLDRGNIGNALTDFFLRDVGITQFQFNVGQQLLSAGIVLLEGWTSGMDRGPDRCLHSKRGWGRILQLAYYLAGFIPAGLFTITRWYKRDETSTRFSAYFIGNMLAGACSGLIAYGILHMRGIGGLAGWQWLFLIEGLFTILVGILFIMLFPRSSGTPVSLLGFRYFSEREAQILQQRVLRDDPTKFQPRRNVSWAEAKSTFTNWRLLPHILLTLTCLAPATTMGSYAPSLVVSFGFDRLKSNAMVSIGAWCLIIGNLLWGFIADKTGRRGPMVFLGIFILWGLTLGNRLLVDSTNGNLRFGVLTAGIAFQATFHAVHGSWLALNAKTAGERSITMALFIMSANLSGIIGSQLFQATDAPLYTTGWTVILVLVSLGVVMSIAANVQYWVLNRVQRRVGEDKYHY</sequence>
<evidence type="ECO:0000313" key="1">
    <source>
        <dbReference type="EMBL" id="KAH6650543.1"/>
    </source>
</evidence>
<evidence type="ECO:0000313" key="2">
    <source>
        <dbReference type="Proteomes" id="UP000724584"/>
    </source>
</evidence>
<name>A0ACB7PRZ3_9PEZI</name>